<evidence type="ECO:0000256" key="8">
    <source>
        <dbReference type="ARBA" id="ARBA00023033"/>
    </source>
</evidence>
<evidence type="ECO:0000256" key="2">
    <source>
        <dbReference type="ARBA" id="ARBA00005179"/>
    </source>
</evidence>
<dbReference type="SUPFAM" id="SSF48264">
    <property type="entry name" value="Cytochrome P450"/>
    <property type="match status" value="1"/>
</dbReference>
<evidence type="ECO:0000256" key="4">
    <source>
        <dbReference type="ARBA" id="ARBA00022617"/>
    </source>
</evidence>
<comment type="cofactor">
    <cofactor evidence="1">
        <name>heme</name>
        <dbReference type="ChEBI" id="CHEBI:30413"/>
    </cofactor>
</comment>
<dbReference type="AlphaFoldDB" id="A0A9P7GNU0"/>
<dbReference type="Proteomes" id="UP000717328">
    <property type="component" value="Unassembled WGS sequence"/>
</dbReference>
<sequence>MLHTNLNKGAVEEIWDLLEDQVATLLDGLSKSPEKYEYHIRRNAAAAIMKMAYGYTLTEDDFFIKLAEEASQISGLATAPGKWLVDYYPLLRFVPSFFPGAGWKRQGEAWRERLNALSGVPHAWVKAQMALSGDSFTESFTSRHLRASKVDMLDSEKEDIVKWCAGGLYAGAGDTTVSALLSFIMLMALHPGVQTKIREELDSVVGHGNAPRASEVDKLVYLNSVLKEVLRYAPVANLGKLDSS</sequence>
<dbReference type="PRINTS" id="PR00463">
    <property type="entry name" value="EP450I"/>
</dbReference>
<protein>
    <recommendedName>
        <fullName evidence="11">Cytochrome P450</fullName>
    </recommendedName>
</protein>
<evidence type="ECO:0000256" key="1">
    <source>
        <dbReference type="ARBA" id="ARBA00001971"/>
    </source>
</evidence>
<dbReference type="InterPro" id="IPR050364">
    <property type="entry name" value="Cytochrome_P450_fung"/>
</dbReference>
<dbReference type="GO" id="GO:0004497">
    <property type="term" value="F:monooxygenase activity"/>
    <property type="evidence" value="ECO:0007669"/>
    <property type="project" value="UniProtKB-KW"/>
</dbReference>
<evidence type="ECO:0000256" key="3">
    <source>
        <dbReference type="ARBA" id="ARBA00010617"/>
    </source>
</evidence>
<dbReference type="PANTHER" id="PTHR46300:SF7">
    <property type="entry name" value="P450, PUTATIVE (EUROFUNG)-RELATED"/>
    <property type="match status" value="1"/>
</dbReference>
<keyword evidence="7" id="KW-0408">Iron</keyword>
<evidence type="ECO:0008006" key="11">
    <source>
        <dbReference type="Google" id="ProtNLM"/>
    </source>
</evidence>
<evidence type="ECO:0000256" key="6">
    <source>
        <dbReference type="ARBA" id="ARBA00023002"/>
    </source>
</evidence>
<dbReference type="Pfam" id="PF00067">
    <property type="entry name" value="p450"/>
    <property type="match status" value="1"/>
</dbReference>
<dbReference type="EMBL" id="JABCKI010000051">
    <property type="protein sequence ID" value="KAG5653466.1"/>
    <property type="molecule type" value="Genomic_DNA"/>
</dbReference>
<dbReference type="GO" id="GO:0016705">
    <property type="term" value="F:oxidoreductase activity, acting on paired donors, with incorporation or reduction of molecular oxygen"/>
    <property type="evidence" value="ECO:0007669"/>
    <property type="project" value="InterPro"/>
</dbReference>
<accession>A0A9P7GNU0</accession>
<evidence type="ECO:0000256" key="7">
    <source>
        <dbReference type="ARBA" id="ARBA00023004"/>
    </source>
</evidence>
<dbReference type="OrthoDB" id="2789670at2759"/>
<evidence type="ECO:0000313" key="9">
    <source>
        <dbReference type="EMBL" id="KAG5653466.1"/>
    </source>
</evidence>
<dbReference type="PRINTS" id="PR00385">
    <property type="entry name" value="P450"/>
</dbReference>
<evidence type="ECO:0000256" key="5">
    <source>
        <dbReference type="ARBA" id="ARBA00022723"/>
    </source>
</evidence>
<comment type="caution">
    <text evidence="9">The sequence shown here is derived from an EMBL/GenBank/DDBJ whole genome shotgun (WGS) entry which is preliminary data.</text>
</comment>
<dbReference type="GO" id="GO:0005506">
    <property type="term" value="F:iron ion binding"/>
    <property type="evidence" value="ECO:0007669"/>
    <property type="project" value="InterPro"/>
</dbReference>
<dbReference type="InterPro" id="IPR036396">
    <property type="entry name" value="Cyt_P450_sf"/>
</dbReference>
<dbReference type="Gene3D" id="1.10.630.10">
    <property type="entry name" value="Cytochrome P450"/>
    <property type="match status" value="1"/>
</dbReference>
<keyword evidence="8" id="KW-0503">Monooxygenase</keyword>
<proteinExistence type="inferred from homology"/>
<dbReference type="InterPro" id="IPR001128">
    <property type="entry name" value="Cyt_P450"/>
</dbReference>
<name>A0A9P7GNU0_9AGAR</name>
<organism evidence="9 10">
    <name type="scientific">Sphagnurus paluster</name>
    <dbReference type="NCBI Taxonomy" id="117069"/>
    <lineage>
        <taxon>Eukaryota</taxon>
        <taxon>Fungi</taxon>
        <taxon>Dikarya</taxon>
        <taxon>Basidiomycota</taxon>
        <taxon>Agaricomycotina</taxon>
        <taxon>Agaricomycetes</taxon>
        <taxon>Agaricomycetidae</taxon>
        <taxon>Agaricales</taxon>
        <taxon>Tricholomatineae</taxon>
        <taxon>Lyophyllaceae</taxon>
        <taxon>Sphagnurus</taxon>
    </lineage>
</organism>
<reference evidence="9" key="1">
    <citation type="submission" date="2021-02" db="EMBL/GenBank/DDBJ databases">
        <authorList>
            <person name="Nieuwenhuis M."/>
            <person name="Van De Peppel L.J.J."/>
        </authorList>
    </citation>
    <scope>NUCLEOTIDE SEQUENCE</scope>
    <source>
        <strain evidence="9">D49</strain>
    </source>
</reference>
<comment type="pathway">
    <text evidence="2">Secondary metabolite biosynthesis.</text>
</comment>
<gene>
    <name evidence="9" type="ORF">H0H81_000235</name>
</gene>
<dbReference type="PANTHER" id="PTHR46300">
    <property type="entry name" value="P450, PUTATIVE (EUROFUNG)-RELATED-RELATED"/>
    <property type="match status" value="1"/>
</dbReference>
<reference evidence="9" key="2">
    <citation type="submission" date="2021-10" db="EMBL/GenBank/DDBJ databases">
        <title>Phylogenomics reveals ancestral predisposition of the termite-cultivated fungus Termitomyces towards a domesticated lifestyle.</title>
        <authorList>
            <person name="Auxier B."/>
            <person name="Grum-Grzhimaylo A."/>
            <person name="Cardenas M.E."/>
            <person name="Lodge J.D."/>
            <person name="Laessoe T."/>
            <person name="Pedersen O."/>
            <person name="Smith M.E."/>
            <person name="Kuyper T.W."/>
            <person name="Franco-Molano E.A."/>
            <person name="Baroni T.J."/>
            <person name="Aanen D.K."/>
        </authorList>
    </citation>
    <scope>NUCLEOTIDE SEQUENCE</scope>
    <source>
        <strain evidence="9">D49</strain>
    </source>
</reference>
<dbReference type="InterPro" id="IPR002401">
    <property type="entry name" value="Cyt_P450_E_grp-I"/>
</dbReference>
<comment type="similarity">
    <text evidence="3">Belongs to the cytochrome P450 family.</text>
</comment>
<keyword evidence="4" id="KW-0349">Heme</keyword>
<keyword evidence="6" id="KW-0560">Oxidoreductase</keyword>
<dbReference type="GO" id="GO:0020037">
    <property type="term" value="F:heme binding"/>
    <property type="evidence" value="ECO:0007669"/>
    <property type="project" value="InterPro"/>
</dbReference>
<keyword evidence="10" id="KW-1185">Reference proteome</keyword>
<keyword evidence="5" id="KW-0479">Metal-binding</keyword>
<evidence type="ECO:0000313" key="10">
    <source>
        <dbReference type="Proteomes" id="UP000717328"/>
    </source>
</evidence>